<name>A0A818KX21_9BILA</name>
<accession>A0A818KX21</accession>
<sequence length="224" mass="26537">MATATNRVCCIENCKIKPTLMCLGCPEILYCSSHHKQHRDHLNVKLLKVADNCNQFLEEIQILIHDPQQHTLMKTIDEWEIQSIEKIRRLAHETREELLPYIKNFIPRVEMQLTSLNTEVRQNLDDCDFMDTDIDNWTEELQKLKALLKGPPDITVRQDSTKFISMIYSHIEDSFFNPSSPECYLEDQYDPRSQEQQPRNYYENPNENAPYRYGLKFRDLNNVL</sequence>
<feature type="region of interest" description="Disordered" evidence="1">
    <location>
        <begin position="186"/>
        <end position="207"/>
    </location>
</feature>
<gene>
    <name evidence="2" type="ORF">FME351_LOCUS20283</name>
</gene>
<reference evidence="2" key="1">
    <citation type="submission" date="2021-02" db="EMBL/GenBank/DDBJ databases">
        <authorList>
            <person name="Nowell W R."/>
        </authorList>
    </citation>
    <scope>NUCLEOTIDE SEQUENCE</scope>
</reference>
<dbReference type="EMBL" id="CAJNYU010002618">
    <property type="protein sequence ID" value="CAF3567631.1"/>
    <property type="molecule type" value="Genomic_DNA"/>
</dbReference>
<dbReference type="AlphaFoldDB" id="A0A818KX21"/>
<dbReference type="Proteomes" id="UP000663869">
    <property type="component" value="Unassembled WGS sequence"/>
</dbReference>
<comment type="caution">
    <text evidence="2">The sequence shown here is derived from an EMBL/GenBank/DDBJ whole genome shotgun (WGS) entry which is preliminary data.</text>
</comment>
<evidence type="ECO:0000256" key="1">
    <source>
        <dbReference type="SAM" id="MobiDB-lite"/>
    </source>
</evidence>
<feature type="non-terminal residue" evidence="2">
    <location>
        <position position="1"/>
    </location>
</feature>
<feature type="compositionally biased region" description="Low complexity" evidence="1">
    <location>
        <begin position="198"/>
        <end position="207"/>
    </location>
</feature>
<evidence type="ECO:0000313" key="3">
    <source>
        <dbReference type="Proteomes" id="UP000663869"/>
    </source>
</evidence>
<organism evidence="2 3">
    <name type="scientific">Rotaria socialis</name>
    <dbReference type="NCBI Taxonomy" id="392032"/>
    <lineage>
        <taxon>Eukaryota</taxon>
        <taxon>Metazoa</taxon>
        <taxon>Spiralia</taxon>
        <taxon>Gnathifera</taxon>
        <taxon>Rotifera</taxon>
        <taxon>Eurotatoria</taxon>
        <taxon>Bdelloidea</taxon>
        <taxon>Philodinida</taxon>
        <taxon>Philodinidae</taxon>
        <taxon>Rotaria</taxon>
    </lineage>
</organism>
<protein>
    <recommendedName>
        <fullName evidence="4">B box-type domain-containing protein</fullName>
    </recommendedName>
</protein>
<proteinExistence type="predicted"/>
<evidence type="ECO:0000313" key="2">
    <source>
        <dbReference type="EMBL" id="CAF3567631.1"/>
    </source>
</evidence>
<evidence type="ECO:0008006" key="4">
    <source>
        <dbReference type="Google" id="ProtNLM"/>
    </source>
</evidence>